<dbReference type="AlphaFoldDB" id="A1CIZ0"/>
<gene>
    <name evidence="4" type="ORF">ACLA_053190</name>
</gene>
<dbReference type="InterPro" id="IPR001128">
    <property type="entry name" value="Cyt_P450"/>
</dbReference>
<dbReference type="KEGG" id="act:ACLA_053190"/>
<feature type="transmembrane region" description="Helical" evidence="3">
    <location>
        <begin position="15"/>
        <end position="35"/>
    </location>
</feature>
<dbReference type="InterPro" id="IPR002401">
    <property type="entry name" value="Cyt_P450_E_grp-I"/>
</dbReference>
<dbReference type="SUPFAM" id="SSF48264">
    <property type="entry name" value="Cytochrome P450"/>
    <property type="match status" value="1"/>
</dbReference>
<keyword evidence="2" id="KW-0349">Heme</keyword>
<dbReference type="GO" id="GO:0020037">
    <property type="term" value="F:heme binding"/>
    <property type="evidence" value="ECO:0007669"/>
    <property type="project" value="InterPro"/>
</dbReference>
<keyword evidence="3" id="KW-0472">Membrane</keyword>
<accession>A1CIZ0</accession>
<dbReference type="HOGENOM" id="CLU_001570_5_11_1"/>
<protein>
    <submittedName>
        <fullName evidence="4">Cytochrome P450</fullName>
    </submittedName>
</protein>
<dbReference type="RefSeq" id="XP_001272271.1">
    <property type="nucleotide sequence ID" value="XM_001272270.1"/>
</dbReference>
<organism evidence="4 5">
    <name type="scientific">Aspergillus clavatus (strain ATCC 1007 / CBS 513.65 / DSM 816 / NCTC 3887 / NRRL 1 / QM 1276 / 107)</name>
    <dbReference type="NCBI Taxonomy" id="344612"/>
    <lineage>
        <taxon>Eukaryota</taxon>
        <taxon>Fungi</taxon>
        <taxon>Dikarya</taxon>
        <taxon>Ascomycota</taxon>
        <taxon>Pezizomycotina</taxon>
        <taxon>Eurotiomycetes</taxon>
        <taxon>Eurotiomycetidae</taxon>
        <taxon>Eurotiales</taxon>
        <taxon>Aspergillaceae</taxon>
        <taxon>Aspergillus</taxon>
        <taxon>Aspergillus subgen. Fumigati</taxon>
    </lineage>
</organism>
<comment type="cofactor">
    <cofactor evidence="2">
        <name>heme</name>
        <dbReference type="ChEBI" id="CHEBI:30413"/>
    </cofactor>
</comment>
<dbReference type="Pfam" id="PF00067">
    <property type="entry name" value="p450"/>
    <property type="match status" value="1"/>
</dbReference>
<dbReference type="InterPro" id="IPR050121">
    <property type="entry name" value="Cytochrome_P450_monoxygenase"/>
</dbReference>
<proteinExistence type="inferred from homology"/>
<keyword evidence="2" id="KW-0408">Iron</keyword>
<dbReference type="GO" id="GO:0004497">
    <property type="term" value="F:monooxygenase activity"/>
    <property type="evidence" value="ECO:0007669"/>
    <property type="project" value="InterPro"/>
</dbReference>
<dbReference type="FunFam" id="1.10.630.10:FF:000051">
    <property type="entry name" value="Cytochrome P450 monooxygenase (Fum15)"/>
    <property type="match status" value="1"/>
</dbReference>
<dbReference type="PANTHER" id="PTHR24305:SF227">
    <property type="entry name" value="P450, PUTATIVE (EUROFUNG)-RELATED"/>
    <property type="match status" value="1"/>
</dbReference>
<dbReference type="OMA" id="TKCYSFE"/>
<reference evidence="4 5" key="1">
    <citation type="journal article" date="2008" name="PLoS Genet.">
        <title>Genomic islands in the pathogenic filamentous fungus Aspergillus fumigatus.</title>
        <authorList>
            <person name="Fedorova N.D."/>
            <person name="Khaldi N."/>
            <person name="Joardar V.S."/>
            <person name="Maiti R."/>
            <person name="Amedeo P."/>
            <person name="Anderson M.J."/>
            <person name="Crabtree J."/>
            <person name="Silva J.C."/>
            <person name="Badger J.H."/>
            <person name="Albarraq A."/>
            <person name="Angiuoli S."/>
            <person name="Bussey H."/>
            <person name="Bowyer P."/>
            <person name="Cotty P.J."/>
            <person name="Dyer P.S."/>
            <person name="Egan A."/>
            <person name="Galens K."/>
            <person name="Fraser-Liggett C.M."/>
            <person name="Haas B.J."/>
            <person name="Inman J.M."/>
            <person name="Kent R."/>
            <person name="Lemieux S."/>
            <person name="Malavazi I."/>
            <person name="Orvis J."/>
            <person name="Roemer T."/>
            <person name="Ronning C.M."/>
            <person name="Sundaram J.P."/>
            <person name="Sutton G."/>
            <person name="Turner G."/>
            <person name="Venter J.C."/>
            <person name="White O.R."/>
            <person name="Whitty B.R."/>
            <person name="Youngman P."/>
            <person name="Wolfe K.H."/>
            <person name="Goldman G.H."/>
            <person name="Wortman J.R."/>
            <person name="Jiang B."/>
            <person name="Denning D.W."/>
            <person name="Nierman W.C."/>
        </authorList>
    </citation>
    <scope>NUCLEOTIDE SEQUENCE [LARGE SCALE GENOMIC DNA]</scope>
    <source>
        <strain evidence="5">ATCC 1007 / CBS 513.65 / DSM 816 / NCTC 3887 / NRRL 1</strain>
    </source>
</reference>
<evidence type="ECO:0000313" key="4">
    <source>
        <dbReference type="EMBL" id="EAW10845.1"/>
    </source>
</evidence>
<dbReference type="OrthoDB" id="1470350at2759"/>
<dbReference type="Gene3D" id="1.10.630.10">
    <property type="entry name" value="Cytochrome P450"/>
    <property type="match status" value="1"/>
</dbReference>
<comment type="similarity">
    <text evidence="1">Belongs to the cytochrome P450 family.</text>
</comment>
<evidence type="ECO:0000256" key="1">
    <source>
        <dbReference type="ARBA" id="ARBA00010617"/>
    </source>
</evidence>
<keyword evidence="3" id="KW-0812">Transmembrane</keyword>
<dbReference type="STRING" id="344612.A1CIZ0"/>
<dbReference type="VEuPathDB" id="FungiDB:ACLA_053190"/>
<dbReference type="eggNOG" id="KOG0157">
    <property type="taxonomic scope" value="Eukaryota"/>
</dbReference>
<name>A1CIZ0_ASPCL</name>
<dbReference type="GO" id="GO:0016705">
    <property type="term" value="F:oxidoreductase activity, acting on paired donors, with incorporation or reduction of molecular oxygen"/>
    <property type="evidence" value="ECO:0007669"/>
    <property type="project" value="InterPro"/>
</dbReference>
<dbReference type="GO" id="GO:0044283">
    <property type="term" value="P:small molecule biosynthetic process"/>
    <property type="evidence" value="ECO:0007669"/>
    <property type="project" value="UniProtKB-ARBA"/>
</dbReference>
<dbReference type="GeneID" id="4704107"/>
<dbReference type="CDD" id="cd11069">
    <property type="entry name" value="CYP_FUM15-like"/>
    <property type="match status" value="1"/>
</dbReference>
<feature type="binding site" description="axial binding residue" evidence="2">
    <location>
        <position position="467"/>
    </location>
    <ligand>
        <name>heme</name>
        <dbReference type="ChEBI" id="CHEBI:30413"/>
    </ligand>
    <ligandPart>
        <name>Fe</name>
        <dbReference type="ChEBI" id="CHEBI:18248"/>
    </ligandPart>
</feature>
<evidence type="ECO:0000313" key="5">
    <source>
        <dbReference type="Proteomes" id="UP000006701"/>
    </source>
</evidence>
<dbReference type="Proteomes" id="UP000006701">
    <property type="component" value="Unassembled WGS sequence"/>
</dbReference>
<dbReference type="PRINTS" id="PR00385">
    <property type="entry name" value="P450"/>
</dbReference>
<evidence type="ECO:0000256" key="3">
    <source>
        <dbReference type="SAM" id="Phobius"/>
    </source>
</evidence>
<dbReference type="PRINTS" id="PR00463">
    <property type="entry name" value="EP450I"/>
</dbReference>
<keyword evidence="5" id="KW-1185">Reference proteome</keyword>
<sequence length="523" mass="58336">MDTILDFFHHLHAPLMALAIVTVCILRMIHLMILYPTFLTPLRALPTPLNRSWARGNYTNPTASPISQLQHWRAKFPNAGLIRYYLPGNQERVLVTSVEALNDILVTKASHFTKPMAVRKRLSYITGNGLLLSEGGVHKTQRRALTPAFSFRHVKELYPIFWRQAMKMADCIESDMTTNIGKGIEVVEVRKWATRATLDIIGLAGLGHDFGSLQNPDNEILRQYQRMRQEPSRVETLLEGLLSFILPYFDRVVSMLPTRRATIIVEASQCIRALCGKLVQDKKKQNCERLEGQCDIATVALKSGVFTDSELVDQMMTFLAAGHGTTSHALQWTVYALCKHPGVQERLRAEIRYHLGSPINLNRAVSASDIDGLEYLQAVCSETLRLYPPVPTTTRKSLHETMLGGYPIPKGTLFTISPAVINVDPALWGPDSEIFDPERWIGKGRANSGGSRSHHAFLTFLQGPRSCIGATFARGELACLVAALVGRFQMELEDPKKNEELTKRGVGAAPADGVRVKFKLVDI</sequence>
<dbReference type="PANTHER" id="PTHR24305">
    <property type="entry name" value="CYTOCHROME P450"/>
    <property type="match status" value="1"/>
</dbReference>
<dbReference type="GO" id="GO:0005506">
    <property type="term" value="F:iron ion binding"/>
    <property type="evidence" value="ECO:0007669"/>
    <property type="project" value="InterPro"/>
</dbReference>
<keyword evidence="2" id="KW-0479">Metal-binding</keyword>
<dbReference type="InterPro" id="IPR036396">
    <property type="entry name" value="Cyt_P450_sf"/>
</dbReference>
<evidence type="ECO:0000256" key="2">
    <source>
        <dbReference type="PIRSR" id="PIRSR602401-1"/>
    </source>
</evidence>
<keyword evidence="3" id="KW-1133">Transmembrane helix</keyword>
<dbReference type="EMBL" id="DS027054">
    <property type="protein sequence ID" value="EAW10845.1"/>
    <property type="molecule type" value="Genomic_DNA"/>
</dbReference>